<dbReference type="InterPro" id="IPR039360">
    <property type="entry name" value="Ras_GTPase"/>
</dbReference>
<dbReference type="InterPro" id="IPR035892">
    <property type="entry name" value="C2_domain_sf"/>
</dbReference>
<feature type="region of interest" description="Disordered" evidence="2">
    <location>
        <begin position="164"/>
        <end position="226"/>
    </location>
</feature>
<evidence type="ECO:0000313" key="4">
    <source>
        <dbReference type="EMBL" id="KAH0560013.1"/>
    </source>
</evidence>
<feature type="region of interest" description="Disordered" evidence="2">
    <location>
        <begin position="1"/>
        <end position="40"/>
    </location>
</feature>
<dbReference type="PANTHER" id="PTHR10194">
    <property type="entry name" value="RAS GTPASE-ACTIVATING PROTEINS"/>
    <property type="match status" value="1"/>
</dbReference>
<dbReference type="GO" id="GO:0005096">
    <property type="term" value="F:GTPase activator activity"/>
    <property type="evidence" value="ECO:0007669"/>
    <property type="project" value="UniProtKB-KW"/>
</dbReference>
<evidence type="ECO:0000256" key="2">
    <source>
        <dbReference type="SAM" id="MobiDB-lite"/>
    </source>
</evidence>
<keyword evidence="5" id="KW-1185">Reference proteome</keyword>
<dbReference type="Gene3D" id="2.60.40.150">
    <property type="entry name" value="C2 domain"/>
    <property type="match status" value="1"/>
</dbReference>
<dbReference type="SUPFAM" id="SSF49562">
    <property type="entry name" value="C2 domain (Calcium/lipid-binding domain, CaLB)"/>
    <property type="match status" value="1"/>
</dbReference>
<dbReference type="InterPro" id="IPR023152">
    <property type="entry name" value="RasGAP_CS"/>
</dbReference>
<dbReference type="CDD" id="cd05137">
    <property type="entry name" value="RasGAP_CLA2_BUD2"/>
    <property type="match status" value="1"/>
</dbReference>
<reference evidence="4" key="1">
    <citation type="submission" date="2021-03" db="EMBL/GenBank/DDBJ databases">
        <title>Comparative genomics and phylogenomic investigation of the class Geoglossomycetes provide insights into ecological specialization and systematics.</title>
        <authorList>
            <person name="Melie T."/>
            <person name="Pirro S."/>
            <person name="Miller A.N."/>
            <person name="Quandt A."/>
        </authorList>
    </citation>
    <scope>NUCLEOTIDE SEQUENCE</scope>
    <source>
        <strain evidence="4">CAQ_001_2017</strain>
    </source>
</reference>
<dbReference type="EMBL" id="JAGHQM010000469">
    <property type="protein sequence ID" value="KAH0560013.1"/>
    <property type="molecule type" value="Genomic_DNA"/>
</dbReference>
<feature type="compositionally biased region" description="Low complexity" evidence="2">
    <location>
        <begin position="205"/>
        <end position="218"/>
    </location>
</feature>
<name>A0A9P8LD03_9PEZI</name>
<dbReference type="SUPFAM" id="SSF48350">
    <property type="entry name" value="GTPase activation domain, GAP"/>
    <property type="match status" value="1"/>
</dbReference>
<dbReference type="PROSITE" id="PS00509">
    <property type="entry name" value="RAS_GTPASE_ACTIV_1"/>
    <property type="match status" value="1"/>
</dbReference>
<evidence type="ECO:0000313" key="5">
    <source>
        <dbReference type="Proteomes" id="UP000750711"/>
    </source>
</evidence>
<dbReference type="InterPro" id="IPR008936">
    <property type="entry name" value="Rho_GTPase_activation_prot"/>
</dbReference>
<feature type="region of interest" description="Disordered" evidence="2">
    <location>
        <begin position="60"/>
        <end position="143"/>
    </location>
</feature>
<gene>
    <name evidence="4" type="ORF">GP486_003466</name>
</gene>
<proteinExistence type="predicted"/>
<dbReference type="PANTHER" id="PTHR10194:SF60">
    <property type="entry name" value="RAS GTPASE-ACTIVATING PROTEIN RASKOL"/>
    <property type="match status" value="1"/>
</dbReference>
<comment type="caution">
    <text evidence="4">The sequence shown here is derived from an EMBL/GenBank/DDBJ whole genome shotgun (WGS) entry which is preliminary data.</text>
</comment>
<dbReference type="GO" id="GO:0007165">
    <property type="term" value="P:signal transduction"/>
    <property type="evidence" value="ECO:0007669"/>
    <property type="project" value="UniProtKB-ARBA"/>
</dbReference>
<dbReference type="SMART" id="SM00323">
    <property type="entry name" value="RasGAP"/>
    <property type="match status" value="1"/>
</dbReference>
<dbReference type="Pfam" id="PF00616">
    <property type="entry name" value="RasGAP"/>
    <property type="match status" value="2"/>
</dbReference>
<organism evidence="4 5">
    <name type="scientific">Trichoglossum hirsutum</name>
    <dbReference type="NCBI Taxonomy" id="265104"/>
    <lineage>
        <taxon>Eukaryota</taxon>
        <taxon>Fungi</taxon>
        <taxon>Dikarya</taxon>
        <taxon>Ascomycota</taxon>
        <taxon>Pezizomycotina</taxon>
        <taxon>Geoglossomycetes</taxon>
        <taxon>Geoglossales</taxon>
        <taxon>Geoglossaceae</taxon>
        <taxon>Trichoglossum</taxon>
    </lineage>
</organism>
<accession>A0A9P8LD03</accession>
<sequence>MDTSHSRGSGSERMPTPQERTNSRTIRYSGSTSSLIEAQGSRPVRFQDLTIRTVTPESIQGVLENASETHISPSGPPRSDIDEESKNRITELPAILGWNGNSPIVKSPKESSVRPRTRTLEGRPRDSSPSSPLSGTRQTIGSVHTVGPTTFQEQRDTVSPALAGSIRHQTKSSPSPSPPIQPSQSATERTRIGGRRHLANSALRSGSPGTSPPSIGDSLPSPMPTEDANKILQLMKTTCGRMQGNLEFRTGVTAPWSSGYCFINEESGSLVSQKRDGTYSQRTLVPDLRGCQIKKSSPRASQTAEIEISTYASRLEVQIRPDPDQFDSWFAALLCWQPIRPKGAQNKVMKPQLPFISERRLGDRRRNSDSPVWKDAAIIKVGKMLLWEKDNFAKLMSSPLSTSQGQQRPSCHPGRKVSCILQENGEFKLYTESDVTLLSVIQLSQLSRCAVQQLDRTVLDEEFSIGIYPQYTSTSTSLSLIRPIYLTLESRVLFEVWFVLLRAFTIPELYGPKQMHDEETLNSPIAMRGLFLASTTDMFRVERSLSLRIVEAKLGNPRPRTTPEPGLRGRLSGVAGRDSPAADYFCEVWLDGEVRAKTMLKSNTSNPFWREDYEFFDLPAVLSKTSIILKKKERRSAGSDGVASSASSGAIGVLAETGEPASGPSLDVTHGKLEIELDDLDYGKETEGWWPLVNQRGENIGEMLVRLRAEEMVVLMSRDYQPLSELLHEFSSGLTLQIARMIPSELRRLSETLLDIFQVSGQASEWLMALVEEEIDGLHKEPSASRLRFSGRVGSNDSNSTSDREILIHDLRKSATVEANLLFRGNSLLTKSLDIQMKRLGKEYLEETLCERLQEIQECDLDCEVDPARVQSTDELDKNWQNLFRLTEGIWDSISQSSSRCPTELRKIFRHIRACAEDRYGDFLRTIIYSSVSGFLFLRFFCPAVLNPKLFGLLRGKPLPPPAITASA</sequence>
<evidence type="ECO:0000259" key="3">
    <source>
        <dbReference type="PROSITE" id="PS50018"/>
    </source>
</evidence>
<dbReference type="Gene3D" id="1.10.506.10">
    <property type="entry name" value="GTPase Activation - p120gap, domain 1"/>
    <property type="match status" value="1"/>
</dbReference>
<dbReference type="InterPro" id="IPR000008">
    <property type="entry name" value="C2_dom"/>
</dbReference>
<dbReference type="PROSITE" id="PS50018">
    <property type="entry name" value="RAS_GTPASE_ACTIV_2"/>
    <property type="match status" value="1"/>
</dbReference>
<dbReference type="AlphaFoldDB" id="A0A9P8LD03"/>
<feature type="compositionally biased region" description="Basic and acidic residues" evidence="2">
    <location>
        <begin position="107"/>
        <end position="126"/>
    </location>
</feature>
<keyword evidence="1" id="KW-0343">GTPase activation</keyword>
<dbReference type="InterPro" id="IPR001936">
    <property type="entry name" value="RasGAP_dom"/>
</dbReference>
<feature type="compositionally biased region" description="Polar residues" evidence="2">
    <location>
        <begin position="18"/>
        <end position="36"/>
    </location>
</feature>
<dbReference type="Proteomes" id="UP000750711">
    <property type="component" value="Unassembled WGS sequence"/>
</dbReference>
<dbReference type="Pfam" id="PF00168">
    <property type="entry name" value="C2"/>
    <property type="match status" value="1"/>
</dbReference>
<dbReference type="SMART" id="SM00239">
    <property type="entry name" value="C2"/>
    <property type="match status" value="1"/>
</dbReference>
<evidence type="ECO:0000256" key="1">
    <source>
        <dbReference type="ARBA" id="ARBA00022468"/>
    </source>
</evidence>
<protein>
    <recommendedName>
        <fullName evidence="3">Ras-GAP domain-containing protein</fullName>
    </recommendedName>
</protein>
<feature type="domain" description="Ras-GAP" evidence="3">
    <location>
        <begin position="745"/>
        <end position="968"/>
    </location>
</feature>